<dbReference type="PANTHER" id="PTHR45648:SF22">
    <property type="entry name" value="GDSL LIPASE_ACYLHYDROLASE FAMILY PROTEIN (AFU_ORTHOLOGUE AFUA_4G14700)"/>
    <property type="match status" value="1"/>
</dbReference>
<dbReference type="InterPro" id="IPR036514">
    <property type="entry name" value="SGNH_hydro_sf"/>
</dbReference>
<comment type="caution">
    <text evidence="5">The sequence shown here is derived from an EMBL/GenBank/DDBJ whole genome shotgun (WGS) entry which is preliminary data.</text>
</comment>
<dbReference type="PANTHER" id="PTHR45648">
    <property type="entry name" value="GDSL LIPASE/ACYLHYDROLASE FAMILY PROTEIN (AFU_ORTHOLOGUE AFUA_4G14700)"/>
    <property type="match status" value="1"/>
</dbReference>
<keyword evidence="3" id="KW-1133">Transmembrane helix</keyword>
<feature type="chain" id="PRO_5034836936" evidence="4">
    <location>
        <begin position="21"/>
        <end position="406"/>
    </location>
</feature>
<organism evidence="5 6">
    <name type="scientific">Circinella minor</name>
    <dbReference type="NCBI Taxonomy" id="1195481"/>
    <lineage>
        <taxon>Eukaryota</taxon>
        <taxon>Fungi</taxon>
        <taxon>Fungi incertae sedis</taxon>
        <taxon>Mucoromycota</taxon>
        <taxon>Mucoromycotina</taxon>
        <taxon>Mucoromycetes</taxon>
        <taxon>Mucorales</taxon>
        <taxon>Lichtheimiaceae</taxon>
        <taxon>Circinella</taxon>
    </lineage>
</organism>
<dbReference type="Pfam" id="PF00657">
    <property type="entry name" value="Lipase_GDSL"/>
    <property type="match status" value="1"/>
</dbReference>
<feature type="region of interest" description="Disordered" evidence="2">
    <location>
        <begin position="319"/>
        <end position="344"/>
    </location>
</feature>
<keyword evidence="4" id="KW-0732">Signal</keyword>
<dbReference type="Gene3D" id="3.40.50.1110">
    <property type="entry name" value="SGNH hydrolase"/>
    <property type="match status" value="1"/>
</dbReference>
<dbReference type="OrthoDB" id="1600564at2759"/>
<dbReference type="EMBL" id="JAEPRB010000218">
    <property type="protein sequence ID" value="KAG2218653.1"/>
    <property type="molecule type" value="Genomic_DNA"/>
</dbReference>
<evidence type="ECO:0000313" key="6">
    <source>
        <dbReference type="Proteomes" id="UP000646827"/>
    </source>
</evidence>
<evidence type="ECO:0000256" key="1">
    <source>
        <dbReference type="ARBA" id="ARBA00022801"/>
    </source>
</evidence>
<dbReference type="AlphaFoldDB" id="A0A8H7RZH9"/>
<evidence type="ECO:0000256" key="2">
    <source>
        <dbReference type="SAM" id="MobiDB-lite"/>
    </source>
</evidence>
<keyword evidence="3" id="KW-0812">Transmembrane</keyword>
<gene>
    <name evidence="5" type="ORF">INT45_000826</name>
</gene>
<evidence type="ECO:0000313" key="5">
    <source>
        <dbReference type="EMBL" id="KAG2218653.1"/>
    </source>
</evidence>
<dbReference type="InterPro" id="IPR051058">
    <property type="entry name" value="GDSL_Est/Lipase"/>
</dbReference>
<feature type="compositionally biased region" description="Acidic residues" evidence="2">
    <location>
        <begin position="328"/>
        <end position="344"/>
    </location>
</feature>
<dbReference type="Proteomes" id="UP000646827">
    <property type="component" value="Unassembled WGS sequence"/>
</dbReference>
<accession>A0A8H7RZH9</accession>
<dbReference type="CDD" id="cd01846">
    <property type="entry name" value="fatty_acyltransferase_like"/>
    <property type="match status" value="1"/>
</dbReference>
<evidence type="ECO:0000256" key="3">
    <source>
        <dbReference type="SAM" id="Phobius"/>
    </source>
</evidence>
<reference evidence="5 6" key="1">
    <citation type="submission" date="2020-12" db="EMBL/GenBank/DDBJ databases">
        <title>Metabolic potential, ecology and presence of endohyphal bacteria is reflected in genomic diversity of Mucoromycotina.</title>
        <authorList>
            <person name="Muszewska A."/>
            <person name="Okrasinska A."/>
            <person name="Steczkiewicz K."/>
            <person name="Drgas O."/>
            <person name="Orlowska M."/>
            <person name="Perlinska-Lenart U."/>
            <person name="Aleksandrzak-Piekarczyk T."/>
            <person name="Szatraj K."/>
            <person name="Zielenkiewicz U."/>
            <person name="Pilsyk S."/>
            <person name="Malc E."/>
            <person name="Mieczkowski P."/>
            <person name="Kruszewska J.S."/>
            <person name="Biernat P."/>
            <person name="Pawlowska J."/>
        </authorList>
    </citation>
    <scope>NUCLEOTIDE SEQUENCE [LARGE SCALE GENOMIC DNA]</scope>
    <source>
        <strain evidence="5 6">CBS 142.35</strain>
    </source>
</reference>
<feature type="signal peptide" evidence="4">
    <location>
        <begin position="1"/>
        <end position="20"/>
    </location>
</feature>
<proteinExistence type="predicted"/>
<name>A0A8H7RZH9_9FUNG</name>
<keyword evidence="3" id="KW-0472">Membrane</keyword>
<dbReference type="SUPFAM" id="SSF52266">
    <property type="entry name" value="SGNH hydrolase"/>
    <property type="match status" value="1"/>
</dbReference>
<feature type="transmembrane region" description="Helical" evidence="3">
    <location>
        <begin position="350"/>
        <end position="369"/>
    </location>
</feature>
<dbReference type="InterPro" id="IPR001087">
    <property type="entry name" value="GDSL"/>
</dbReference>
<sequence>MLLLPIAIGLTSFFWQQSNASGVKNLVVFGDSYSDVGNLQRLSNGPFWSENLAVGWDASIYSFAYNGAVCDNDLFASDTSNAMPSIKDQIEMYYNEQLNLEPNETVYAFWVGLNDIDLAFKQENGTSLWGDIVDCISTQMRNVRKVFGSNRYLVINIPPMEKMPYFNGDEKRKEATEALNERLSKSVTSLNKHYRALEMDLVDVHSMVNDLVENPSKFGFKDASHAYWDQCQGQCTDGLDEYLWWDKVHLTGGAHRAIANSILLSGSLEPVVSLPPVDEVKKTIEKDKRFQSPTYIAQANTGAIDKAVKEIMDKKAKEAESSKSAVMDDVESDDLKDENSDDSDNGSFSHIYFVVMVTVLLCIGFVWFARRQKRANGLAALSGLLKGNNNSRGRFMPLQNLESTNA</sequence>
<keyword evidence="6" id="KW-1185">Reference proteome</keyword>
<evidence type="ECO:0000256" key="4">
    <source>
        <dbReference type="SAM" id="SignalP"/>
    </source>
</evidence>
<dbReference type="GO" id="GO:0016788">
    <property type="term" value="F:hydrolase activity, acting on ester bonds"/>
    <property type="evidence" value="ECO:0007669"/>
    <property type="project" value="InterPro"/>
</dbReference>
<protein>
    <submittedName>
        <fullName evidence="5">Uncharacterized protein</fullName>
    </submittedName>
</protein>
<keyword evidence="1" id="KW-0378">Hydrolase</keyword>